<dbReference type="InterPro" id="IPR051014">
    <property type="entry name" value="Cation_Transport_ATPase_IB"/>
</dbReference>
<gene>
    <name evidence="14" type="ORF">ELS17_16580</name>
</gene>
<feature type="transmembrane region" description="Helical" evidence="12">
    <location>
        <begin position="655"/>
        <end position="673"/>
    </location>
</feature>
<dbReference type="RefSeq" id="WP_130171569.1">
    <property type="nucleotide sequence ID" value="NZ_SHMR01000008.1"/>
</dbReference>
<name>A0A482XU71_9EURY</name>
<evidence type="ECO:0000256" key="7">
    <source>
        <dbReference type="ARBA" id="ARBA00022840"/>
    </source>
</evidence>
<evidence type="ECO:0000256" key="6">
    <source>
        <dbReference type="ARBA" id="ARBA00022741"/>
    </source>
</evidence>
<proteinExistence type="inferred from homology"/>
<feature type="domain" description="P-type ATPase A" evidence="13">
    <location>
        <begin position="181"/>
        <end position="235"/>
    </location>
</feature>
<keyword evidence="5" id="KW-0479">Metal-binding</keyword>
<evidence type="ECO:0000313" key="15">
    <source>
        <dbReference type="Proteomes" id="UP000292704"/>
    </source>
</evidence>
<feature type="region of interest" description="Disordered" evidence="11">
    <location>
        <begin position="383"/>
        <end position="410"/>
    </location>
</feature>
<evidence type="ECO:0000256" key="1">
    <source>
        <dbReference type="ARBA" id="ARBA00004651"/>
    </source>
</evidence>
<dbReference type="GO" id="GO:0005886">
    <property type="term" value="C:plasma membrane"/>
    <property type="evidence" value="ECO:0007669"/>
    <property type="project" value="UniProtKB-SubCell"/>
</dbReference>
<dbReference type="PANTHER" id="PTHR48085">
    <property type="entry name" value="CADMIUM/ZINC-TRANSPORTING ATPASE HMA2-RELATED"/>
    <property type="match status" value="1"/>
</dbReference>
<feature type="transmembrane region" description="Helical" evidence="12">
    <location>
        <begin position="35"/>
        <end position="55"/>
    </location>
</feature>
<dbReference type="InterPro" id="IPR059000">
    <property type="entry name" value="ATPase_P-type_domA"/>
</dbReference>
<dbReference type="GO" id="GO:0005524">
    <property type="term" value="F:ATP binding"/>
    <property type="evidence" value="ECO:0007669"/>
    <property type="project" value="UniProtKB-KW"/>
</dbReference>
<dbReference type="InterPro" id="IPR008250">
    <property type="entry name" value="ATPase_P-typ_transduc_dom_A_sf"/>
</dbReference>
<evidence type="ECO:0000256" key="11">
    <source>
        <dbReference type="SAM" id="MobiDB-lite"/>
    </source>
</evidence>
<keyword evidence="8" id="KW-1278">Translocase</keyword>
<feature type="transmembrane region" description="Helical" evidence="12">
    <location>
        <begin position="62"/>
        <end position="80"/>
    </location>
</feature>
<feature type="transmembrane region" description="Helical" evidence="12">
    <location>
        <begin position="12"/>
        <end position="29"/>
    </location>
</feature>
<dbReference type="PRINTS" id="PR00120">
    <property type="entry name" value="HATPASE"/>
</dbReference>
<dbReference type="PROSITE" id="PS00154">
    <property type="entry name" value="ATPASE_E1_E2"/>
    <property type="match status" value="1"/>
</dbReference>
<feature type="region of interest" description="Disordered" evidence="11">
    <location>
        <begin position="159"/>
        <end position="197"/>
    </location>
</feature>
<dbReference type="InterPro" id="IPR027256">
    <property type="entry name" value="P-typ_ATPase_IB"/>
</dbReference>
<evidence type="ECO:0000256" key="12">
    <source>
        <dbReference type="SAM" id="Phobius"/>
    </source>
</evidence>
<dbReference type="Gene3D" id="3.40.50.1000">
    <property type="entry name" value="HAD superfamily/HAD-like"/>
    <property type="match status" value="1"/>
</dbReference>
<dbReference type="GO" id="GO:0019829">
    <property type="term" value="F:ATPase-coupled monoatomic cation transmembrane transporter activity"/>
    <property type="evidence" value="ECO:0007669"/>
    <property type="project" value="InterPro"/>
</dbReference>
<dbReference type="PRINTS" id="PR00119">
    <property type="entry name" value="CATATPASE"/>
</dbReference>
<sequence>MTVTRYVRSHRTPIVVAASGLLLAVGWSVGTAHDLPRVSAALLLIAAVVGGYDVAKKATYTLRTGTVGINTLVTLAALGAIGIGEYWEAAAVVFLFSLGNYLEARTMNKTRSALEELLEMTPDTALVRRDGETEEIPAHEVERGETVIVKPGAKIPVDGAVVDGERSDGSEPLRASEDPVSTVDQAPVTGESAPVPKAAGDEVYAGTINQAGALEVVATGTGRDTTLERIIRRVEEAQEATAPTETIIERFATYYTPAIVVLAVGSYAITGNAVTALTLLVIGCPGALVIGPPVSIVSAIGSAARSGVLMKGGEHLETAGKIDCVAFDKTGTLTEGEPTVSSVTGFGLDEDAVLRNGAIAEKKSEHHLADAILAAARDRHGSDLATDGGAVESAAGGVDRERDAPPIPDPDEFEVVAGKGVVASHDGRRIVVGNRALLAEREIDVSDRIAAQLREYEERGKTAVSVAIDGEIVGVISIRDELRPAAADVVAALQDADGLDTPRSSSPAPTPFARDAGVRTVMLTGDNERTARAVAETVGIDDYRATLLPEEKQTAIESFQREGHVVAMVGDGINDAPSLATADVGIAMGAAGTDTAIETADMALMADELARIPYAVGLSKATRWNVAENVAIAVATVGLLLAGVFAGYVHMASGMLLHIGSVLLVILNGMRLLRY</sequence>
<dbReference type="SUPFAM" id="SSF81665">
    <property type="entry name" value="Calcium ATPase, transmembrane domain M"/>
    <property type="match status" value="1"/>
</dbReference>
<comment type="subcellular location">
    <subcellularLocation>
        <location evidence="1">Cell membrane</location>
        <topology evidence="1">Multi-pass membrane protein</topology>
    </subcellularLocation>
</comment>
<dbReference type="STRING" id="222984.GCA_000731985_02964"/>
<evidence type="ECO:0000256" key="10">
    <source>
        <dbReference type="ARBA" id="ARBA00023136"/>
    </source>
</evidence>
<keyword evidence="9 12" id="KW-1133">Transmembrane helix</keyword>
<dbReference type="InterPro" id="IPR036412">
    <property type="entry name" value="HAD-like_sf"/>
</dbReference>
<reference evidence="14 15" key="1">
    <citation type="submission" date="2019-02" db="EMBL/GenBank/DDBJ databases">
        <title>Genome analysis provides insights into bioremediation potentialities and Haloocin production by Natrinema altunense strain 4.1R isolated from Chott Douz in Tunisian desert.</title>
        <authorList>
            <person name="Najjari A."/>
            <person name="Youssef N."/>
            <person name="Ben Dhia O."/>
            <person name="Ferjani R."/>
            <person name="El Hidri D."/>
            <person name="Ouzari H.I."/>
            <person name="Cherif A."/>
        </authorList>
    </citation>
    <scope>NUCLEOTIDE SEQUENCE [LARGE SCALE GENOMIC DNA]</scope>
    <source>
        <strain evidence="14 15">4.1R</strain>
    </source>
</reference>
<keyword evidence="4 12" id="KW-0812">Transmembrane</keyword>
<dbReference type="InterPro" id="IPR018303">
    <property type="entry name" value="ATPase_P-typ_P_site"/>
</dbReference>
<dbReference type="CDD" id="cd02079">
    <property type="entry name" value="P-type_ATPase_HM"/>
    <property type="match status" value="1"/>
</dbReference>
<feature type="transmembrane region" description="Helical" evidence="12">
    <location>
        <begin position="276"/>
        <end position="301"/>
    </location>
</feature>
<dbReference type="Gene3D" id="2.70.150.10">
    <property type="entry name" value="Calcium-transporting ATPase, cytoplasmic transduction domain A"/>
    <property type="match status" value="1"/>
</dbReference>
<dbReference type="SUPFAM" id="SSF81653">
    <property type="entry name" value="Calcium ATPase, transduction domain A"/>
    <property type="match status" value="1"/>
</dbReference>
<evidence type="ECO:0000313" key="14">
    <source>
        <dbReference type="EMBL" id="RZH66669.1"/>
    </source>
</evidence>
<keyword evidence="6" id="KW-0547">Nucleotide-binding</keyword>
<evidence type="ECO:0000259" key="13">
    <source>
        <dbReference type="Pfam" id="PF00122"/>
    </source>
</evidence>
<dbReference type="InterPro" id="IPR001757">
    <property type="entry name" value="P_typ_ATPase"/>
</dbReference>
<evidence type="ECO:0000256" key="2">
    <source>
        <dbReference type="ARBA" id="ARBA00006024"/>
    </source>
</evidence>
<evidence type="ECO:0000256" key="5">
    <source>
        <dbReference type="ARBA" id="ARBA00022723"/>
    </source>
</evidence>
<keyword evidence="3" id="KW-1003">Cell membrane</keyword>
<dbReference type="Pfam" id="PF00122">
    <property type="entry name" value="E1-E2_ATPase"/>
    <property type="match status" value="2"/>
</dbReference>
<feature type="compositionally biased region" description="Basic and acidic residues" evidence="11">
    <location>
        <begin position="163"/>
        <end position="177"/>
    </location>
</feature>
<dbReference type="EMBL" id="SHMR01000008">
    <property type="protein sequence ID" value="RZH66669.1"/>
    <property type="molecule type" value="Genomic_DNA"/>
</dbReference>
<accession>A0A482XU71</accession>
<comment type="similarity">
    <text evidence="2">Belongs to the cation transport ATPase (P-type) (TC 3.A.3) family. Type IB subfamily.</text>
</comment>
<dbReference type="InterPro" id="IPR023214">
    <property type="entry name" value="HAD_sf"/>
</dbReference>
<feature type="transmembrane region" description="Helical" evidence="12">
    <location>
        <begin position="251"/>
        <end position="270"/>
    </location>
</feature>
<evidence type="ECO:0000256" key="3">
    <source>
        <dbReference type="ARBA" id="ARBA00022475"/>
    </source>
</evidence>
<protein>
    <submittedName>
        <fullName evidence="14">Cation-translocating P-type ATPase</fullName>
    </submittedName>
</protein>
<evidence type="ECO:0000256" key="9">
    <source>
        <dbReference type="ARBA" id="ARBA00022989"/>
    </source>
</evidence>
<dbReference type="Proteomes" id="UP000292704">
    <property type="component" value="Unassembled WGS sequence"/>
</dbReference>
<dbReference type="GO" id="GO:0016887">
    <property type="term" value="F:ATP hydrolysis activity"/>
    <property type="evidence" value="ECO:0007669"/>
    <property type="project" value="InterPro"/>
</dbReference>
<dbReference type="GO" id="GO:0046872">
    <property type="term" value="F:metal ion binding"/>
    <property type="evidence" value="ECO:0007669"/>
    <property type="project" value="UniProtKB-KW"/>
</dbReference>
<feature type="domain" description="P-type ATPase A" evidence="13">
    <location>
        <begin position="119"/>
        <end position="166"/>
    </location>
</feature>
<dbReference type="Pfam" id="PF00702">
    <property type="entry name" value="Hydrolase"/>
    <property type="match status" value="1"/>
</dbReference>
<dbReference type="SUPFAM" id="SSF56784">
    <property type="entry name" value="HAD-like"/>
    <property type="match status" value="1"/>
</dbReference>
<dbReference type="FunFam" id="2.70.150.10:FF:000020">
    <property type="entry name" value="Copper-exporting P-type ATPase A"/>
    <property type="match status" value="1"/>
</dbReference>
<dbReference type="OrthoDB" id="8588at2157"/>
<comment type="caution">
    <text evidence="14">The sequence shown here is derived from an EMBL/GenBank/DDBJ whole genome shotgun (WGS) entry which is preliminary data.</text>
</comment>
<dbReference type="InterPro" id="IPR023298">
    <property type="entry name" value="ATPase_P-typ_TM_dom_sf"/>
</dbReference>
<evidence type="ECO:0000256" key="8">
    <source>
        <dbReference type="ARBA" id="ARBA00022967"/>
    </source>
</evidence>
<dbReference type="NCBIfam" id="TIGR01525">
    <property type="entry name" value="ATPase-IB_hvy"/>
    <property type="match status" value="1"/>
</dbReference>
<keyword evidence="10 12" id="KW-0472">Membrane</keyword>
<feature type="transmembrane region" description="Helical" evidence="12">
    <location>
        <begin position="630"/>
        <end position="649"/>
    </location>
</feature>
<dbReference type="AlphaFoldDB" id="A0A482XU71"/>
<evidence type="ECO:0000256" key="4">
    <source>
        <dbReference type="ARBA" id="ARBA00022692"/>
    </source>
</evidence>
<keyword evidence="7" id="KW-0067">ATP-binding</keyword>
<dbReference type="InterPro" id="IPR023299">
    <property type="entry name" value="ATPase_P-typ_cyto_dom_N"/>
</dbReference>
<dbReference type="NCBIfam" id="TIGR01494">
    <property type="entry name" value="ATPase_P-type"/>
    <property type="match status" value="2"/>
</dbReference>
<dbReference type="Gene3D" id="3.40.1110.10">
    <property type="entry name" value="Calcium-transporting ATPase, cytoplasmic domain N"/>
    <property type="match status" value="1"/>
</dbReference>
<organism evidence="14 15">
    <name type="scientific">Natrinema altunense</name>
    <dbReference type="NCBI Taxonomy" id="222984"/>
    <lineage>
        <taxon>Archaea</taxon>
        <taxon>Methanobacteriati</taxon>
        <taxon>Methanobacteriota</taxon>
        <taxon>Stenosarchaea group</taxon>
        <taxon>Halobacteria</taxon>
        <taxon>Halobacteriales</taxon>
        <taxon>Natrialbaceae</taxon>
        <taxon>Natrinema</taxon>
    </lineage>
</organism>
<feature type="transmembrane region" description="Helical" evidence="12">
    <location>
        <begin position="86"/>
        <end position="102"/>
    </location>
</feature>
<dbReference type="PANTHER" id="PTHR48085:SF5">
    <property type="entry name" value="CADMIUM_ZINC-TRANSPORTING ATPASE HMA4-RELATED"/>
    <property type="match status" value="1"/>
</dbReference>